<organism evidence="1 2">
    <name type="scientific">Aureibacter tunicatorum</name>
    <dbReference type="NCBI Taxonomy" id="866807"/>
    <lineage>
        <taxon>Bacteria</taxon>
        <taxon>Pseudomonadati</taxon>
        <taxon>Bacteroidota</taxon>
        <taxon>Cytophagia</taxon>
        <taxon>Cytophagales</taxon>
        <taxon>Persicobacteraceae</taxon>
        <taxon>Aureibacter</taxon>
    </lineage>
</organism>
<comment type="caution">
    <text evidence="1">The sequence shown here is derived from an EMBL/GenBank/DDBJ whole genome shotgun (WGS) entry which is preliminary data.</text>
</comment>
<sequence length="145" mass="16629">MKKLYAILLLFGTLTIIFGSIIVSGTHMLVHYINEPESIAKQADVNESEHLHDYSYAHEHDHCQHGSTLTFLIESFDYKAIAPILDDIGHLLQWIFVFPWLIEKQYSLLETNHPIVNNNSTMHFGDFYGSAHIDKPTPPPKFHLS</sequence>
<gene>
    <name evidence="1" type="ORF">HNQ88_001595</name>
</gene>
<dbReference type="EMBL" id="JAVDQD010000002">
    <property type="protein sequence ID" value="MDR6238558.1"/>
    <property type="molecule type" value="Genomic_DNA"/>
</dbReference>
<evidence type="ECO:0000313" key="1">
    <source>
        <dbReference type="EMBL" id="MDR6238558.1"/>
    </source>
</evidence>
<name>A0AAE4BS68_9BACT</name>
<dbReference type="Proteomes" id="UP001185092">
    <property type="component" value="Unassembled WGS sequence"/>
</dbReference>
<dbReference type="AlphaFoldDB" id="A0AAE4BS68"/>
<evidence type="ECO:0000313" key="2">
    <source>
        <dbReference type="Proteomes" id="UP001185092"/>
    </source>
</evidence>
<proteinExistence type="predicted"/>
<reference evidence="1" key="1">
    <citation type="submission" date="2023-07" db="EMBL/GenBank/DDBJ databases">
        <title>Genomic Encyclopedia of Type Strains, Phase IV (KMG-IV): sequencing the most valuable type-strain genomes for metagenomic binning, comparative biology and taxonomic classification.</title>
        <authorList>
            <person name="Goeker M."/>
        </authorList>
    </citation>
    <scope>NUCLEOTIDE SEQUENCE</scope>
    <source>
        <strain evidence="1">DSM 26174</strain>
    </source>
</reference>
<protein>
    <submittedName>
        <fullName evidence="1">Uncharacterized protein</fullName>
    </submittedName>
</protein>
<dbReference type="RefSeq" id="WP_309938065.1">
    <property type="nucleotide sequence ID" value="NZ_AP025305.1"/>
</dbReference>
<keyword evidence="2" id="KW-1185">Reference proteome</keyword>
<accession>A0AAE4BS68</accession>